<dbReference type="PANTHER" id="PTHR40112:SF1">
    <property type="entry name" value="H2HPP ISOMERASE"/>
    <property type="match status" value="1"/>
</dbReference>
<dbReference type="EMBL" id="BDQX01000180">
    <property type="protein sequence ID" value="GBG08947.1"/>
    <property type="molecule type" value="Genomic_DNA"/>
</dbReference>
<evidence type="ECO:0000313" key="2">
    <source>
        <dbReference type="EMBL" id="GBG08947.1"/>
    </source>
</evidence>
<comment type="caution">
    <text evidence="2">The sequence shown here is derived from an EMBL/GenBank/DDBJ whole genome shotgun (WGS) entry which is preliminary data.</text>
</comment>
<dbReference type="Gene3D" id="2.60.120.10">
    <property type="entry name" value="Jelly Rolls"/>
    <property type="match status" value="1"/>
</dbReference>
<organism evidence="2 3">
    <name type="scientific">Paenibacillus agaridevorans</name>
    <dbReference type="NCBI Taxonomy" id="171404"/>
    <lineage>
        <taxon>Bacteria</taxon>
        <taxon>Bacillati</taxon>
        <taxon>Bacillota</taxon>
        <taxon>Bacilli</taxon>
        <taxon>Bacillales</taxon>
        <taxon>Paenibacillaceae</taxon>
        <taxon>Paenibacillus</taxon>
    </lineage>
</organism>
<feature type="domain" description="Cupin type-2" evidence="1">
    <location>
        <begin position="29"/>
        <end position="93"/>
    </location>
</feature>
<sequence length="107" mass="12131">MVNTKVWEPAEPGVKRHIFEPGQDIMMMEVHFEEGAEGYLHRHVHEQFSYCLEGQLEFTIDGEKTVIAAGETIRIPSNAEHGCRALKPSKLLDAFTPLRLDLLGRQS</sequence>
<evidence type="ECO:0000313" key="3">
    <source>
        <dbReference type="Proteomes" id="UP000245202"/>
    </source>
</evidence>
<dbReference type="AlphaFoldDB" id="A0A2R5EQV3"/>
<dbReference type="CDD" id="cd02238">
    <property type="entry name" value="cupin_KdgF"/>
    <property type="match status" value="1"/>
</dbReference>
<dbReference type="PANTHER" id="PTHR40112">
    <property type="entry name" value="H2HPP ISOMERASE"/>
    <property type="match status" value="1"/>
</dbReference>
<name>A0A2R5EQV3_9BACL</name>
<dbReference type="InterPro" id="IPR011051">
    <property type="entry name" value="RmlC_Cupin_sf"/>
</dbReference>
<protein>
    <submittedName>
        <fullName evidence="2">Cupin</fullName>
    </submittedName>
</protein>
<dbReference type="Proteomes" id="UP000245202">
    <property type="component" value="Unassembled WGS sequence"/>
</dbReference>
<proteinExistence type="predicted"/>
<dbReference type="InterPro" id="IPR013096">
    <property type="entry name" value="Cupin_2"/>
</dbReference>
<dbReference type="PIRSF" id="PIRSF029883">
    <property type="entry name" value="KdgF"/>
    <property type="match status" value="1"/>
</dbReference>
<dbReference type="SUPFAM" id="SSF51182">
    <property type="entry name" value="RmlC-like cupins"/>
    <property type="match status" value="1"/>
</dbReference>
<reference evidence="2 3" key="1">
    <citation type="submission" date="2017-08" db="EMBL/GenBank/DDBJ databases">
        <title>Substantial Increase in Enzyme Production by Combined Drug-Resistance Mutations in Paenibacillus agaridevorans.</title>
        <authorList>
            <person name="Tanaka Y."/>
            <person name="Funane K."/>
            <person name="Hosaka T."/>
            <person name="Shiwa Y."/>
            <person name="Fujita N."/>
            <person name="Miyazaki T."/>
            <person name="Yoshikawa H."/>
            <person name="Murakami K."/>
            <person name="Kasahara K."/>
            <person name="Inaoka T."/>
            <person name="Hiraga Y."/>
            <person name="Ochi K."/>
        </authorList>
    </citation>
    <scope>NUCLEOTIDE SEQUENCE [LARGE SCALE GENOMIC DNA]</scope>
    <source>
        <strain evidence="2 3">T-3040</strain>
    </source>
</reference>
<dbReference type="RefSeq" id="WP_108993785.1">
    <property type="nucleotide sequence ID" value="NZ_BDQX01000180.1"/>
</dbReference>
<keyword evidence="3" id="KW-1185">Reference proteome</keyword>
<dbReference type="InterPro" id="IPR025499">
    <property type="entry name" value="KdgF"/>
</dbReference>
<dbReference type="Pfam" id="PF07883">
    <property type="entry name" value="Cupin_2"/>
    <property type="match status" value="1"/>
</dbReference>
<accession>A0A2R5EQV3</accession>
<evidence type="ECO:0000259" key="1">
    <source>
        <dbReference type="Pfam" id="PF07883"/>
    </source>
</evidence>
<dbReference type="InterPro" id="IPR052535">
    <property type="entry name" value="Bacilysin_H2HPP_isomerase"/>
</dbReference>
<gene>
    <name evidence="2" type="ORF">PAT3040_03564</name>
</gene>
<dbReference type="InterPro" id="IPR014710">
    <property type="entry name" value="RmlC-like_jellyroll"/>
</dbReference>